<accession>A0A1I7YRN3</accession>
<dbReference type="AlphaFoldDB" id="A0A1I7YRN3"/>
<dbReference type="GO" id="GO:0003941">
    <property type="term" value="F:L-serine ammonia-lyase activity"/>
    <property type="evidence" value="ECO:0007669"/>
    <property type="project" value="UniProtKB-EC"/>
</dbReference>
<organism evidence="22 23">
    <name type="scientific">Steinernema glaseri</name>
    <dbReference type="NCBI Taxonomy" id="37863"/>
    <lineage>
        <taxon>Eukaryota</taxon>
        <taxon>Metazoa</taxon>
        <taxon>Ecdysozoa</taxon>
        <taxon>Nematoda</taxon>
        <taxon>Chromadorea</taxon>
        <taxon>Rhabditida</taxon>
        <taxon>Tylenchina</taxon>
        <taxon>Panagrolaimomorpha</taxon>
        <taxon>Strongyloidoidea</taxon>
        <taxon>Steinernematidae</taxon>
        <taxon>Steinernema</taxon>
    </lineage>
</organism>
<comment type="cofactor">
    <cofactor evidence="1">
        <name>Ca(2+)</name>
        <dbReference type="ChEBI" id="CHEBI:29108"/>
    </cofactor>
</comment>
<dbReference type="GO" id="GO:0030170">
    <property type="term" value="F:pyridoxal phosphate binding"/>
    <property type="evidence" value="ECO:0007669"/>
    <property type="project" value="InterPro"/>
</dbReference>
<reference evidence="23" key="1">
    <citation type="submission" date="2016-11" db="UniProtKB">
        <authorList>
            <consortium name="WormBaseParasite"/>
        </authorList>
    </citation>
    <scope>IDENTIFICATION</scope>
</reference>
<comment type="similarity">
    <text evidence="5">Belongs to the serine/threonine dehydratase family.</text>
</comment>
<evidence type="ECO:0000256" key="1">
    <source>
        <dbReference type="ARBA" id="ARBA00001913"/>
    </source>
</evidence>
<evidence type="ECO:0000256" key="18">
    <source>
        <dbReference type="ARBA" id="ARBA00076108"/>
    </source>
</evidence>
<evidence type="ECO:0000256" key="20">
    <source>
        <dbReference type="ARBA" id="ARBA00081761"/>
    </source>
</evidence>
<evidence type="ECO:0000256" key="12">
    <source>
        <dbReference type="ARBA" id="ARBA00050422"/>
    </source>
</evidence>
<keyword evidence="8" id="KW-0663">Pyridoxal phosphate</keyword>
<evidence type="ECO:0000256" key="19">
    <source>
        <dbReference type="ARBA" id="ARBA00081060"/>
    </source>
</evidence>
<evidence type="ECO:0000256" key="10">
    <source>
        <dbReference type="ARBA" id="ARBA00031418"/>
    </source>
</evidence>
<evidence type="ECO:0000256" key="11">
    <source>
        <dbReference type="ARBA" id="ARBA00049406"/>
    </source>
</evidence>
<comment type="cofactor">
    <cofactor evidence="4">
        <name>Mg(2+)</name>
        <dbReference type="ChEBI" id="CHEBI:18420"/>
    </cofactor>
</comment>
<comment type="cofactor">
    <cofactor evidence="2">
        <name>pyridoxal 5'-phosphate</name>
        <dbReference type="ChEBI" id="CHEBI:597326"/>
    </cofactor>
</comment>
<comment type="cofactor">
    <cofactor evidence="3">
        <name>Mn(2+)</name>
        <dbReference type="ChEBI" id="CHEBI:29035"/>
    </cofactor>
</comment>
<evidence type="ECO:0000256" key="9">
    <source>
        <dbReference type="ARBA" id="ARBA00023239"/>
    </source>
</evidence>
<comment type="catalytic activity">
    <reaction evidence="11">
        <text>L-serine = pyruvate + NH4(+)</text>
        <dbReference type="Rhea" id="RHEA:19169"/>
        <dbReference type="ChEBI" id="CHEBI:15361"/>
        <dbReference type="ChEBI" id="CHEBI:28938"/>
        <dbReference type="ChEBI" id="CHEBI:33384"/>
        <dbReference type="EC" id="4.3.1.17"/>
    </reaction>
</comment>
<dbReference type="InterPro" id="IPR036052">
    <property type="entry name" value="TrpB-like_PALP_sf"/>
</dbReference>
<dbReference type="EC" id="5.1.1.18" evidence="16"/>
<evidence type="ECO:0000256" key="15">
    <source>
        <dbReference type="ARBA" id="ARBA00066349"/>
    </source>
</evidence>
<dbReference type="PANTHER" id="PTHR43050">
    <property type="entry name" value="SERINE / THREONINE RACEMASE FAMILY MEMBER"/>
    <property type="match status" value="1"/>
</dbReference>
<keyword evidence="22" id="KW-1185">Reference proteome</keyword>
<dbReference type="GO" id="GO:0030378">
    <property type="term" value="F:serine racemase activity"/>
    <property type="evidence" value="ECO:0007669"/>
    <property type="project" value="UniProtKB-EC"/>
</dbReference>
<evidence type="ECO:0000256" key="2">
    <source>
        <dbReference type="ARBA" id="ARBA00001933"/>
    </source>
</evidence>
<dbReference type="GO" id="GO:0008721">
    <property type="term" value="F:D-serine ammonia-lyase activity"/>
    <property type="evidence" value="ECO:0007669"/>
    <property type="project" value="UniProtKB-EC"/>
</dbReference>
<evidence type="ECO:0000313" key="23">
    <source>
        <dbReference type="WBParaSite" id="L893_g19021.t1"/>
    </source>
</evidence>
<sequence length="324" mass="35194">MAPFLHRPVIEAAERRIRPFIHKTPVLTSTFLDSLSGKKLFFKCENLQKTGSFKARGALNAISTAREEGALNGVITQSSGNHGQGLAWAAAQTNTPCVVVVPKNAPQPKIEAMRGYGAEIVFCEASMKDRLETCERLAKEKGYRTIDPHNDYDVMAGQGTIGLEFLEQVPSLDAVIIAIGGGGLAGGVSRYISEKNENCKVFCVEPEGKELSKSLDARDRLWDDSKLLTTIADGCRPLRVADKCFGELLDTVSNDHVITVSDVEIAQSMKLIFERMKLVIEPSAAMGLAAVLQKPEILQDCQNIGIILCGGNVDLTNAVKLMYP</sequence>
<dbReference type="Pfam" id="PF00291">
    <property type="entry name" value="PALP"/>
    <property type="match status" value="1"/>
</dbReference>
<comment type="catalytic activity">
    <reaction evidence="12">
        <text>D-serine = pyruvate + NH4(+)</text>
        <dbReference type="Rhea" id="RHEA:13977"/>
        <dbReference type="ChEBI" id="CHEBI:15361"/>
        <dbReference type="ChEBI" id="CHEBI:28938"/>
        <dbReference type="ChEBI" id="CHEBI:35247"/>
        <dbReference type="EC" id="4.3.1.18"/>
    </reaction>
</comment>
<dbReference type="GO" id="GO:0005524">
    <property type="term" value="F:ATP binding"/>
    <property type="evidence" value="ECO:0007669"/>
    <property type="project" value="TreeGrafter"/>
</dbReference>
<evidence type="ECO:0000256" key="3">
    <source>
        <dbReference type="ARBA" id="ARBA00001936"/>
    </source>
</evidence>
<dbReference type="WBParaSite" id="L893_g19021.t1">
    <property type="protein sequence ID" value="L893_g19021.t1"/>
    <property type="gene ID" value="L893_g19021"/>
</dbReference>
<name>A0A1I7YRN3_9BILA</name>
<protein>
    <recommendedName>
        <fullName evidence="17">Serine racemase</fullName>
        <ecNumber evidence="6">4.3.1.17</ecNumber>
        <ecNumber evidence="15">4.3.1.18</ecNumber>
        <ecNumber evidence="16">5.1.1.18</ecNumber>
    </recommendedName>
    <alternativeName>
        <fullName evidence="18">D-serine ammonia-lyase</fullName>
    </alternativeName>
    <alternativeName>
        <fullName evidence="20">D-serine dehydratase</fullName>
    </alternativeName>
    <alternativeName>
        <fullName evidence="19">L-serine ammonia-lyase</fullName>
    </alternativeName>
    <alternativeName>
        <fullName evidence="10">L-serine dehydratase</fullName>
    </alternativeName>
</protein>
<keyword evidence="9" id="KW-0456">Lyase</keyword>
<dbReference type="GO" id="GO:0018114">
    <property type="term" value="F:threonine racemase activity"/>
    <property type="evidence" value="ECO:0007669"/>
    <property type="project" value="TreeGrafter"/>
</dbReference>
<evidence type="ECO:0000256" key="13">
    <source>
        <dbReference type="ARBA" id="ARBA00051769"/>
    </source>
</evidence>
<dbReference type="CDD" id="cd01562">
    <property type="entry name" value="Thr-dehyd"/>
    <property type="match status" value="1"/>
</dbReference>
<evidence type="ECO:0000256" key="5">
    <source>
        <dbReference type="ARBA" id="ARBA00010869"/>
    </source>
</evidence>
<evidence type="ECO:0000256" key="14">
    <source>
        <dbReference type="ARBA" id="ARBA00056426"/>
    </source>
</evidence>
<comment type="catalytic activity">
    <reaction evidence="13">
        <text>L-serine = D-serine</text>
        <dbReference type="Rhea" id="RHEA:10980"/>
        <dbReference type="ChEBI" id="CHEBI:33384"/>
        <dbReference type="ChEBI" id="CHEBI:35247"/>
        <dbReference type="EC" id="5.1.1.18"/>
    </reaction>
</comment>
<evidence type="ECO:0000256" key="17">
    <source>
        <dbReference type="ARBA" id="ARBA00070760"/>
    </source>
</evidence>
<dbReference type="GO" id="GO:0006563">
    <property type="term" value="P:L-serine metabolic process"/>
    <property type="evidence" value="ECO:0007669"/>
    <property type="project" value="UniProtKB-ARBA"/>
</dbReference>
<evidence type="ECO:0000256" key="7">
    <source>
        <dbReference type="ARBA" id="ARBA00022842"/>
    </source>
</evidence>
<evidence type="ECO:0000256" key="4">
    <source>
        <dbReference type="ARBA" id="ARBA00001946"/>
    </source>
</evidence>
<dbReference type="Proteomes" id="UP000095287">
    <property type="component" value="Unplaced"/>
</dbReference>
<evidence type="ECO:0000256" key="16">
    <source>
        <dbReference type="ARBA" id="ARBA00066592"/>
    </source>
</evidence>
<dbReference type="InterPro" id="IPR001926">
    <property type="entry name" value="TrpB-like_PALP"/>
</dbReference>
<comment type="function">
    <text evidence="14">Catalyzes the synthesis of D-serine from L-serine. D-serine is a key coagonist with glutamate at NMDA receptors. Has dehydratase activity towards both L-serine and D-serine.</text>
</comment>
<keyword evidence="7" id="KW-0460">Magnesium</keyword>
<dbReference type="GO" id="GO:0000287">
    <property type="term" value="F:magnesium ion binding"/>
    <property type="evidence" value="ECO:0007669"/>
    <property type="project" value="TreeGrafter"/>
</dbReference>
<dbReference type="FunFam" id="3.40.50.1100:FF:000041">
    <property type="entry name" value="Threonine ammonia-lyase, variant"/>
    <property type="match status" value="1"/>
</dbReference>
<dbReference type="PROSITE" id="PS00165">
    <property type="entry name" value="DEHYDRATASE_SER_THR"/>
    <property type="match status" value="1"/>
</dbReference>
<dbReference type="SUPFAM" id="SSF53686">
    <property type="entry name" value="Tryptophan synthase beta subunit-like PLP-dependent enzymes"/>
    <property type="match status" value="1"/>
</dbReference>
<evidence type="ECO:0000256" key="6">
    <source>
        <dbReference type="ARBA" id="ARBA00012093"/>
    </source>
</evidence>
<evidence type="ECO:0000259" key="21">
    <source>
        <dbReference type="Pfam" id="PF00291"/>
    </source>
</evidence>
<dbReference type="PANTHER" id="PTHR43050:SF1">
    <property type="entry name" value="SERINE RACEMASE"/>
    <property type="match status" value="1"/>
</dbReference>
<evidence type="ECO:0000256" key="8">
    <source>
        <dbReference type="ARBA" id="ARBA00022898"/>
    </source>
</evidence>
<dbReference type="EC" id="4.3.1.18" evidence="15"/>
<dbReference type="GO" id="GO:0070179">
    <property type="term" value="P:D-serine biosynthetic process"/>
    <property type="evidence" value="ECO:0007669"/>
    <property type="project" value="TreeGrafter"/>
</dbReference>
<dbReference type="InterPro" id="IPR000634">
    <property type="entry name" value="Ser/Thr_deHydtase_PyrdxlP-BS"/>
</dbReference>
<dbReference type="EC" id="4.3.1.17" evidence="6"/>
<dbReference type="Gene3D" id="3.40.50.1100">
    <property type="match status" value="2"/>
</dbReference>
<proteinExistence type="inferred from homology"/>
<evidence type="ECO:0000313" key="22">
    <source>
        <dbReference type="Proteomes" id="UP000095287"/>
    </source>
</evidence>
<feature type="domain" description="Tryptophan synthase beta chain-like PALP" evidence="21">
    <location>
        <begin position="17"/>
        <end position="310"/>
    </location>
</feature>